<evidence type="ECO:0000256" key="2">
    <source>
        <dbReference type="ARBA" id="ARBA00022679"/>
    </source>
</evidence>
<evidence type="ECO:0000313" key="6">
    <source>
        <dbReference type="Proteomes" id="UP001501627"/>
    </source>
</evidence>
<dbReference type="InterPro" id="IPR008567">
    <property type="entry name" value="BKACE"/>
</dbReference>
<keyword evidence="3" id="KW-0479">Metal-binding</keyword>
<comment type="caution">
    <text evidence="5">The sequence shown here is derived from an EMBL/GenBank/DDBJ whole genome shotgun (WGS) entry which is preliminary data.</text>
</comment>
<dbReference type="EMBL" id="BAABBP010000017">
    <property type="protein sequence ID" value="GAA3997007.1"/>
    <property type="molecule type" value="Genomic_DNA"/>
</dbReference>
<dbReference type="PANTHER" id="PTHR37418">
    <property type="entry name" value="3-KETO-5-AMINOHEXANOATE CLEAVAGE ENZYME-RELATED"/>
    <property type="match status" value="1"/>
</dbReference>
<organism evidence="5 6">
    <name type="scientific">Comamonas faecalis</name>
    <dbReference type="NCBI Taxonomy" id="1387849"/>
    <lineage>
        <taxon>Bacteria</taxon>
        <taxon>Pseudomonadati</taxon>
        <taxon>Pseudomonadota</taxon>
        <taxon>Betaproteobacteria</taxon>
        <taxon>Burkholderiales</taxon>
        <taxon>Comamonadaceae</taxon>
        <taxon>Comamonas</taxon>
    </lineage>
</organism>
<evidence type="ECO:0000313" key="5">
    <source>
        <dbReference type="EMBL" id="GAA3997007.1"/>
    </source>
</evidence>
<dbReference type="PANTHER" id="PTHR37418:SF2">
    <property type="entry name" value="3-KETO-5-AMINOHEXANOATE CLEAVAGE ENZYME"/>
    <property type="match status" value="1"/>
</dbReference>
<dbReference type="Proteomes" id="UP001501627">
    <property type="component" value="Unassembled WGS sequence"/>
</dbReference>
<gene>
    <name evidence="5" type="ORF">GCM10022279_20800</name>
</gene>
<dbReference type="Pfam" id="PF05853">
    <property type="entry name" value="BKACE"/>
    <property type="match status" value="1"/>
</dbReference>
<reference evidence="6" key="1">
    <citation type="journal article" date="2019" name="Int. J. Syst. Evol. Microbiol.">
        <title>The Global Catalogue of Microorganisms (GCM) 10K type strain sequencing project: providing services to taxonomists for standard genome sequencing and annotation.</title>
        <authorList>
            <consortium name="The Broad Institute Genomics Platform"/>
            <consortium name="The Broad Institute Genome Sequencing Center for Infectious Disease"/>
            <person name="Wu L."/>
            <person name="Ma J."/>
        </authorList>
    </citation>
    <scope>NUCLEOTIDE SEQUENCE [LARGE SCALE GENOMIC DNA]</scope>
    <source>
        <strain evidence="6">JCM 17561</strain>
    </source>
</reference>
<keyword evidence="6" id="KW-1185">Reference proteome</keyword>
<dbReference type="InterPro" id="IPR013785">
    <property type="entry name" value="Aldolase_TIM"/>
</dbReference>
<accession>A0ABP7RG58</accession>
<dbReference type="Gene3D" id="3.20.20.70">
    <property type="entry name" value="Aldolase class I"/>
    <property type="match status" value="1"/>
</dbReference>
<protein>
    <recommendedName>
        <fullName evidence="7">3-keto-5-aminohexanoate cleavage protein</fullName>
    </recommendedName>
</protein>
<comment type="cofactor">
    <cofactor evidence="1">
        <name>Zn(2+)</name>
        <dbReference type="ChEBI" id="CHEBI:29105"/>
    </cofactor>
</comment>
<evidence type="ECO:0000256" key="3">
    <source>
        <dbReference type="ARBA" id="ARBA00022723"/>
    </source>
</evidence>
<sequence>MASLNMGSMNFGLYPMLTRYQEFQHDWERPYLEGSEDRVFRNTFKEIRYILESCADHGARFEIECYDTSHLYTAAHFIDRGILKPPFFIQTVFGLLGGIGTHPDDVMHMRRTAERLFGQDYYWSVLGAGRSQMPIASMAAAMGGNVRVGLEDSLWDGPGQLATGNAQQVRRAVSMLKTLNLEVATPDEARAMLQLKGRKAVAF</sequence>
<evidence type="ECO:0000256" key="4">
    <source>
        <dbReference type="ARBA" id="ARBA00022833"/>
    </source>
</evidence>
<keyword evidence="4" id="KW-0862">Zinc</keyword>
<evidence type="ECO:0008006" key="7">
    <source>
        <dbReference type="Google" id="ProtNLM"/>
    </source>
</evidence>
<name>A0ABP7RG58_9BURK</name>
<proteinExistence type="predicted"/>
<keyword evidence="2" id="KW-0808">Transferase</keyword>
<evidence type="ECO:0000256" key="1">
    <source>
        <dbReference type="ARBA" id="ARBA00001947"/>
    </source>
</evidence>